<accession>A0A9W6EVZ1</accession>
<dbReference type="RefSeq" id="WP_281753328.1">
    <property type="nucleotide sequence ID" value="NZ_BRVP01000007.1"/>
</dbReference>
<dbReference type="Proteomes" id="UP001143545">
    <property type="component" value="Unassembled WGS sequence"/>
</dbReference>
<name>A0A9W6EVZ1_9FLAO</name>
<protein>
    <submittedName>
        <fullName evidence="2">Uncharacterized protein</fullName>
    </submittedName>
</protein>
<keyword evidence="3" id="KW-1185">Reference proteome</keyword>
<comment type="caution">
    <text evidence="2">The sequence shown here is derived from an EMBL/GenBank/DDBJ whole genome shotgun (WGS) entry which is preliminary data.</text>
</comment>
<dbReference type="AlphaFoldDB" id="A0A9W6EVZ1"/>
<evidence type="ECO:0000256" key="1">
    <source>
        <dbReference type="SAM" id="MobiDB-lite"/>
    </source>
</evidence>
<evidence type="ECO:0000313" key="3">
    <source>
        <dbReference type="Proteomes" id="UP001143545"/>
    </source>
</evidence>
<reference evidence="2" key="1">
    <citation type="submission" date="2022-07" db="EMBL/GenBank/DDBJ databases">
        <title>Taxonomy of Novel Oxalotrophic and Methylotrophic Bacteria.</title>
        <authorList>
            <person name="Sahin N."/>
            <person name="Tani A."/>
        </authorList>
    </citation>
    <scope>NUCLEOTIDE SEQUENCE</scope>
    <source>
        <strain evidence="2">AM327</strain>
    </source>
</reference>
<dbReference type="EMBL" id="BRVP01000007">
    <property type="protein sequence ID" value="GLB52178.1"/>
    <property type="molecule type" value="Genomic_DNA"/>
</dbReference>
<organism evidence="2 3">
    <name type="scientific">Neptunitalea chrysea</name>
    <dbReference type="NCBI Taxonomy" id="1647581"/>
    <lineage>
        <taxon>Bacteria</taxon>
        <taxon>Pseudomonadati</taxon>
        <taxon>Bacteroidota</taxon>
        <taxon>Flavobacteriia</taxon>
        <taxon>Flavobacteriales</taxon>
        <taxon>Flavobacteriaceae</taxon>
        <taxon>Neptunitalea</taxon>
    </lineage>
</organism>
<feature type="region of interest" description="Disordered" evidence="1">
    <location>
        <begin position="13"/>
        <end position="45"/>
    </location>
</feature>
<proteinExistence type="predicted"/>
<gene>
    <name evidence="2" type="ORF">NBRC110019_12170</name>
</gene>
<sequence>MFCALSLSAQKGKLNKAKSKLNKTSESSGSGKSDKGRDGDDGDGSGGVQTELLVRSIELVFEGVCYVVGPAFFGEANWTDLNIYPYYDGVPGEYTGWVETDSLDGFSSDQVYEYKKSDLRANLNYFSGGSVNGFQTKIDFRPFFLVGIDVSYSHWYEDILEDNVELDIFSIMANYYRVRTKYVTGWWGLGYTRIANDVNKGGFAYRAGVDVFPVDPISFRMLFKQSFINETYLNELHV</sequence>
<evidence type="ECO:0000313" key="2">
    <source>
        <dbReference type="EMBL" id="GLB52178.1"/>
    </source>
</evidence>